<dbReference type="PANTHER" id="PTHR10044">
    <property type="entry name" value="INHIBITOR OF APOPTOSIS"/>
    <property type="match status" value="1"/>
</dbReference>
<keyword evidence="3" id="KW-0479">Metal-binding</keyword>
<dbReference type="Gene3D" id="1.10.533.10">
    <property type="entry name" value="Death Domain, Fas"/>
    <property type="match status" value="1"/>
</dbReference>
<comment type="similarity">
    <text evidence="1">Belongs to the IAP family.</text>
</comment>
<dbReference type="SMART" id="SM00184">
    <property type="entry name" value="RING"/>
    <property type="match status" value="1"/>
</dbReference>
<dbReference type="CDD" id="cd00022">
    <property type="entry name" value="BIR"/>
    <property type="match status" value="3"/>
</dbReference>
<feature type="compositionally biased region" description="Low complexity" evidence="7">
    <location>
        <begin position="136"/>
        <end position="154"/>
    </location>
</feature>
<dbReference type="PANTHER" id="PTHR10044:SF139">
    <property type="entry name" value="DEATH-ASSOCIATED INHIBITOR OF APOPTOSIS 2"/>
    <property type="match status" value="1"/>
</dbReference>
<evidence type="ECO:0000256" key="5">
    <source>
        <dbReference type="ARBA" id="ARBA00022833"/>
    </source>
</evidence>
<evidence type="ECO:0000256" key="4">
    <source>
        <dbReference type="ARBA" id="ARBA00022771"/>
    </source>
</evidence>
<dbReference type="PROSITE" id="PS50143">
    <property type="entry name" value="BIR_REPEAT_2"/>
    <property type="match status" value="3"/>
</dbReference>
<protein>
    <recommendedName>
        <fullName evidence="8">RING-type domain-containing protein</fullName>
    </recommendedName>
</protein>
<dbReference type="GO" id="GO:0043066">
    <property type="term" value="P:negative regulation of apoptotic process"/>
    <property type="evidence" value="ECO:0007669"/>
    <property type="project" value="TreeGrafter"/>
</dbReference>
<dbReference type="VEuPathDB" id="VectorBase:LOC119174266"/>
<evidence type="ECO:0000256" key="2">
    <source>
        <dbReference type="ARBA" id="ARBA00022703"/>
    </source>
</evidence>
<evidence type="ECO:0000256" key="7">
    <source>
        <dbReference type="SAM" id="MobiDB-lite"/>
    </source>
</evidence>
<evidence type="ECO:0000259" key="8">
    <source>
        <dbReference type="PROSITE" id="PS50089"/>
    </source>
</evidence>
<dbReference type="GO" id="GO:0005634">
    <property type="term" value="C:nucleus"/>
    <property type="evidence" value="ECO:0007669"/>
    <property type="project" value="TreeGrafter"/>
</dbReference>
<dbReference type="GO" id="GO:0048471">
    <property type="term" value="C:perinuclear region of cytoplasm"/>
    <property type="evidence" value="ECO:0007669"/>
    <property type="project" value="UniProtKB-ARBA"/>
</dbReference>
<dbReference type="SMART" id="SM00238">
    <property type="entry name" value="BIR"/>
    <property type="match status" value="3"/>
</dbReference>
<comment type="caution">
    <text evidence="9">The sequence shown here is derived from an EMBL/GenBank/DDBJ whole genome shotgun (WGS) entry which is preliminary data.</text>
</comment>
<dbReference type="FunFam" id="3.30.40.10:FF:000184">
    <property type="entry name" value="Baculoviral IAP repeat containing 2"/>
    <property type="match status" value="1"/>
</dbReference>
<dbReference type="InterPro" id="IPR001370">
    <property type="entry name" value="BIR_rpt"/>
</dbReference>
<dbReference type="GO" id="GO:0008270">
    <property type="term" value="F:zinc ion binding"/>
    <property type="evidence" value="ECO:0007669"/>
    <property type="project" value="UniProtKB-KW"/>
</dbReference>
<dbReference type="PROSITE" id="PS50089">
    <property type="entry name" value="ZF_RING_2"/>
    <property type="match status" value="1"/>
</dbReference>
<keyword evidence="10" id="KW-1185">Reference proteome</keyword>
<dbReference type="GO" id="GO:0043027">
    <property type="term" value="F:cysteine-type endopeptidase inhibitor activity involved in apoptotic process"/>
    <property type="evidence" value="ECO:0007669"/>
    <property type="project" value="UniProtKB-ARBA"/>
</dbReference>
<evidence type="ECO:0000256" key="3">
    <source>
        <dbReference type="ARBA" id="ARBA00022723"/>
    </source>
</evidence>
<dbReference type="GO" id="GO:0006915">
    <property type="term" value="P:apoptotic process"/>
    <property type="evidence" value="ECO:0007669"/>
    <property type="project" value="UniProtKB-KW"/>
</dbReference>
<dbReference type="Pfam" id="PF13920">
    <property type="entry name" value="zf-C3HC4_3"/>
    <property type="match status" value="1"/>
</dbReference>
<dbReference type="Proteomes" id="UP000821866">
    <property type="component" value="Chromosome 7"/>
</dbReference>
<keyword evidence="4 6" id="KW-0863">Zinc-finger</keyword>
<feature type="region of interest" description="Disordered" evidence="7">
    <location>
        <begin position="134"/>
        <end position="154"/>
    </location>
</feature>
<dbReference type="Gene3D" id="1.10.1170.10">
    <property type="entry name" value="Inhibitor Of Apoptosis Protein (2mihbC-IAP-1), Chain A"/>
    <property type="match status" value="4"/>
</dbReference>
<reference evidence="9" key="2">
    <citation type="submission" date="2021-09" db="EMBL/GenBank/DDBJ databases">
        <authorList>
            <person name="Jia N."/>
            <person name="Wang J."/>
            <person name="Shi W."/>
            <person name="Du L."/>
            <person name="Sun Y."/>
            <person name="Zhan W."/>
            <person name="Jiang J."/>
            <person name="Wang Q."/>
            <person name="Zhang B."/>
            <person name="Ji P."/>
            <person name="Sakyi L.B."/>
            <person name="Cui X."/>
            <person name="Yuan T."/>
            <person name="Jiang B."/>
            <person name="Yang W."/>
            <person name="Lam T.T.-Y."/>
            <person name="Chang Q."/>
            <person name="Ding S."/>
            <person name="Wang X."/>
            <person name="Zhu J."/>
            <person name="Ruan X."/>
            <person name="Zhao L."/>
            <person name="Wei J."/>
            <person name="Que T."/>
            <person name="Du C."/>
            <person name="Cheng J."/>
            <person name="Dai P."/>
            <person name="Han X."/>
            <person name="Huang E."/>
            <person name="Gao Y."/>
            <person name="Liu J."/>
            <person name="Shao H."/>
            <person name="Ye R."/>
            <person name="Li L."/>
            <person name="Wei W."/>
            <person name="Wang X."/>
            <person name="Wang C."/>
            <person name="Huo Q."/>
            <person name="Li W."/>
            <person name="Guo W."/>
            <person name="Chen H."/>
            <person name="Chen S."/>
            <person name="Zhou L."/>
            <person name="Zhou L."/>
            <person name="Ni X."/>
            <person name="Tian J."/>
            <person name="Zhou Y."/>
            <person name="Sheng Y."/>
            <person name="Liu T."/>
            <person name="Pan Y."/>
            <person name="Xia L."/>
            <person name="Li J."/>
            <person name="Zhao F."/>
            <person name="Cao W."/>
        </authorList>
    </citation>
    <scope>NUCLEOTIDE SEQUENCE</scope>
    <source>
        <strain evidence="9">Rmic-2018</strain>
        <tissue evidence="9">Larvae</tissue>
    </source>
</reference>
<keyword evidence="5" id="KW-0862">Zinc</keyword>
<dbReference type="GO" id="GO:0004869">
    <property type="term" value="F:cysteine-type endopeptidase inhibitor activity"/>
    <property type="evidence" value="ECO:0007669"/>
    <property type="project" value="UniProtKB-ARBA"/>
</dbReference>
<feature type="domain" description="RING-type" evidence="8">
    <location>
        <begin position="569"/>
        <end position="604"/>
    </location>
</feature>
<sequence>MVQADTRAPQQRRASTMVGTALVQRGPPAFPAPEQTVTDGPMGTLLTKFTKKMTDPTDYSQEQVRFNTFRGWPQSAPVSAKKLAQGLYHYITCYSCFYSAVTCLCNWSIADVVVEKHRRLRPSCAFVRSLPSPRVSAETSPQSPSTATSSAGATHVERMHVDSVAPSLPRTGSVPSVQSRTFETVPQGGARNDAPLHRLQASEEERFNTFYDWPLTSPTPRTLAQAGFYYLHEQDKVKCAFCKGVVHNWEPGDDPLREHAHHYPCCRYLLNPDLAGHDECGHMSWQQARSAPECAELFIAESAEGQGLQLKGNTPSSELSGLGVSVHVGPKHPSQASPDARLRTFEKWPTTCPKRPQELVVAGFFYIGVNDYTKCFHCDGGLCNWDVNDDPWEEHARWFPRCQFVLLSKGESYVQDCLKRHQSHLSAVAASASTSSQGQSGGAEDGMTTELAALMRSEDVQFYLSQGVPAQTLRAALLKHMRSQNRGFASRDELLQVLGELLTLPRASADQSPQRSATNSVTITKVATNPQTEGIVSGAKNASSESLTEGLESSDLALENLRLKDQRLCKVCLDAEVGVVFLPCGHLVACPACASALSDCPVCRASIRGTVRTFFS</sequence>
<proteinExistence type="inferred from homology"/>
<evidence type="ECO:0000256" key="6">
    <source>
        <dbReference type="PROSITE-ProRule" id="PRU00175"/>
    </source>
</evidence>
<dbReference type="FunFam" id="1.10.1170.10:FF:000003">
    <property type="entry name" value="E3 ubiquitin-protein ligase XIAP"/>
    <property type="match status" value="1"/>
</dbReference>
<dbReference type="FunFam" id="1.10.1170.10:FF:000002">
    <property type="entry name" value="Baculoviral IAP repeat containing 7"/>
    <property type="match status" value="1"/>
</dbReference>
<dbReference type="AlphaFoldDB" id="A0A9J6DGM8"/>
<organism evidence="9 10">
    <name type="scientific">Rhipicephalus microplus</name>
    <name type="common">Cattle tick</name>
    <name type="synonym">Boophilus microplus</name>
    <dbReference type="NCBI Taxonomy" id="6941"/>
    <lineage>
        <taxon>Eukaryota</taxon>
        <taxon>Metazoa</taxon>
        <taxon>Ecdysozoa</taxon>
        <taxon>Arthropoda</taxon>
        <taxon>Chelicerata</taxon>
        <taxon>Arachnida</taxon>
        <taxon>Acari</taxon>
        <taxon>Parasitiformes</taxon>
        <taxon>Ixodida</taxon>
        <taxon>Ixodoidea</taxon>
        <taxon>Ixodidae</taxon>
        <taxon>Rhipicephalinae</taxon>
        <taxon>Rhipicephalus</taxon>
        <taxon>Boophilus</taxon>
    </lineage>
</organism>
<gene>
    <name evidence="9" type="ORF">HPB51_013938</name>
</gene>
<dbReference type="InterPro" id="IPR011029">
    <property type="entry name" value="DEATH-like_dom_sf"/>
</dbReference>
<dbReference type="GO" id="GO:0051726">
    <property type="term" value="P:regulation of cell cycle"/>
    <property type="evidence" value="ECO:0007669"/>
    <property type="project" value="TreeGrafter"/>
</dbReference>
<dbReference type="GO" id="GO:0089720">
    <property type="term" value="F:caspase binding"/>
    <property type="evidence" value="ECO:0007669"/>
    <property type="project" value="UniProtKB-ARBA"/>
</dbReference>
<dbReference type="EMBL" id="JABSTU010000009">
    <property type="protein sequence ID" value="KAH8021263.1"/>
    <property type="molecule type" value="Genomic_DNA"/>
</dbReference>
<evidence type="ECO:0000313" key="10">
    <source>
        <dbReference type="Proteomes" id="UP000821866"/>
    </source>
</evidence>
<name>A0A9J6DGM8_RHIMP</name>
<keyword evidence="2" id="KW-0053">Apoptosis</keyword>
<dbReference type="InterPro" id="IPR001841">
    <property type="entry name" value="Znf_RING"/>
</dbReference>
<dbReference type="PROSITE" id="PS01282">
    <property type="entry name" value="BIR_REPEAT_1"/>
    <property type="match status" value="2"/>
</dbReference>
<evidence type="ECO:0000313" key="9">
    <source>
        <dbReference type="EMBL" id="KAH8021263.1"/>
    </source>
</evidence>
<dbReference type="CDD" id="cd16713">
    <property type="entry name" value="RING-HC_BIRC2_3_7"/>
    <property type="match status" value="1"/>
</dbReference>
<evidence type="ECO:0000256" key="1">
    <source>
        <dbReference type="ARBA" id="ARBA00006672"/>
    </source>
</evidence>
<dbReference type="GO" id="GO:0070936">
    <property type="term" value="P:protein K48-linked ubiquitination"/>
    <property type="evidence" value="ECO:0007669"/>
    <property type="project" value="UniProtKB-ARBA"/>
</dbReference>
<dbReference type="InterPro" id="IPR050784">
    <property type="entry name" value="IAP"/>
</dbReference>
<dbReference type="GO" id="GO:0031398">
    <property type="term" value="P:positive regulation of protein ubiquitination"/>
    <property type="evidence" value="ECO:0007669"/>
    <property type="project" value="TreeGrafter"/>
</dbReference>
<dbReference type="GO" id="GO:0031625">
    <property type="term" value="F:ubiquitin protein ligase binding"/>
    <property type="evidence" value="ECO:0007669"/>
    <property type="project" value="UniProtKB-ARBA"/>
</dbReference>
<dbReference type="SUPFAM" id="SSF57924">
    <property type="entry name" value="Inhibitor of apoptosis (IAP) repeat"/>
    <property type="match status" value="3"/>
</dbReference>
<dbReference type="GO" id="GO:0005829">
    <property type="term" value="C:cytosol"/>
    <property type="evidence" value="ECO:0007669"/>
    <property type="project" value="UniProtKB-ARBA"/>
</dbReference>
<dbReference type="GO" id="GO:0061630">
    <property type="term" value="F:ubiquitin protein ligase activity"/>
    <property type="evidence" value="ECO:0007669"/>
    <property type="project" value="TreeGrafter"/>
</dbReference>
<reference evidence="9" key="1">
    <citation type="journal article" date="2020" name="Cell">
        <title>Large-Scale Comparative Analyses of Tick Genomes Elucidate Their Genetic Diversity and Vector Capacities.</title>
        <authorList>
            <consortium name="Tick Genome and Microbiome Consortium (TIGMIC)"/>
            <person name="Jia N."/>
            <person name="Wang J."/>
            <person name="Shi W."/>
            <person name="Du L."/>
            <person name="Sun Y."/>
            <person name="Zhan W."/>
            <person name="Jiang J.F."/>
            <person name="Wang Q."/>
            <person name="Zhang B."/>
            <person name="Ji P."/>
            <person name="Bell-Sakyi L."/>
            <person name="Cui X.M."/>
            <person name="Yuan T.T."/>
            <person name="Jiang B.G."/>
            <person name="Yang W.F."/>
            <person name="Lam T.T."/>
            <person name="Chang Q.C."/>
            <person name="Ding S.J."/>
            <person name="Wang X.J."/>
            <person name="Zhu J.G."/>
            <person name="Ruan X.D."/>
            <person name="Zhao L."/>
            <person name="Wei J.T."/>
            <person name="Ye R.Z."/>
            <person name="Que T.C."/>
            <person name="Du C.H."/>
            <person name="Zhou Y.H."/>
            <person name="Cheng J.X."/>
            <person name="Dai P.F."/>
            <person name="Guo W.B."/>
            <person name="Han X.H."/>
            <person name="Huang E.J."/>
            <person name="Li L.F."/>
            <person name="Wei W."/>
            <person name="Gao Y.C."/>
            <person name="Liu J.Z."/>
            <person name="Shao H.Z."/>
            <person name="Wang X."/>
            <person name="Wang C.C."/>
            <person name="Yang T.C."/>
            <person name="Huo Q.B."/>
            <person name="Li W."/>
            <person name="Chen H.Y."/>
            <person name="Chen S.E."/>
            <person name="Zhou L.G."/>
            <person name="Ni X.B."/>
            <person name="Tian J.H."/>
            <person name="Sheng Y."/>
            <person name="Liu T."/>
            <person name="Pan Y.S."/>
            <person name="Xia L.Y."/>
            <person name="Li J."/>
            <person name="Zhao F."/>
            <person name="Cao W.C."/>
        </authorList>
    </citation>
    <scope>NUCLEOTIDE SEQUENCE</scope>
    <source>
        <strain evidence="9">Rmic-2018</strain>
    </source>
</reference>
<dbReference type="Pfam" id="PF00653">
    <property type="entry name" value="BIR"/>
    <property type="match status" value="3"/>
</dbReference>
<accession>A0A9J6DGM8</accession>